<keyword evidence="5 8" id="KW-1133">Transmembrane helix</keyword>
<feature type="transmembrane region" description="Helical" evidence="8">
    <location>
        <begin position="385"/>
        <end position="401"/>
    </location>
</feature>
<comment type="subcellular location">
    <subcellularLocation>
        <location evidence="1">Membrane</location>
        <topology evidence="1">Multi-pass membrane protein</topology>
    </subcellularLocation>
</comment>
<gene>
    <name evidence="10" type="ORF">OOW_P131scaffold00689g10</name>
</gene>
<evidence type="ECO:0000256" key="1">
    <source>
        <dbReference type="ARBA" id="ARBA00004141"/>
    </source>
</evidence>
<sequence length="648" mass="67906">MAARPTELGASPTEVAIAEPIIPDQDKVREPAQEIGSTQDHHSSSTSPSSPVASSRISPLGLGNSVGGSANGSFNSNGREIFVTDFPSHAPGTSAARAGSDSDHVLADAVQPLHISGAKLVAMVSSATLATFLTLLDMSIIATAIPHITSEFSSIDDVGWYGSAYQLASAALHPIGSRLYTYINLKWTFLIFLVLFEGGSLICGLASSSFMLIVGRAVAGMGSSGLMGGGLNIIAGAVPMHKRPLYIGILMGFSQLGTVCGPLLGGAFTQFVSWRWWSLIGPGFYINLPAGGLCIFLMALVMVPVQVPNLSGHGFASRGHVYLTRRFDIVGFMLIGGGSVMLLLALEFGGKTQPWDSSVTIGLLCGAAGAFVVFCLWMHRLGDEALIPSSFTAAFFLPIYFQSVKGATPVMSGVYTLPTVLGQLVFSVLSGLIIPMIGYYVPVAAVGAAVSAVGCGLLSTLSPKSTAAEWAGYQFIAGAGRGLYLQIPILAVQSYLRPCDLSIGMSTIVFAQTLGAAIVLVIGSSVFLNSLRHEIPVAAPDGDLPKILKAGATGFRQLFEKNHSLPGIIFSYTLSLQRVFYVVTATACLAFLSCWGMGWKNIGKNQAATEVEVESGAALNEREKRRKSQAQVAGHAVETGVRLSLSAT</sequence>
<dbReference type="InterPro" id="IPR036259">
    <property type="entry name" value="MFS_trans_sf"/>
</dbReference>
<evidence type="ECO:0000256" key="4">
    <source>
        <dbReference type="ARBA" id="ARBA00022692"/>
    </source>
</evidence>
<evidence type="ECO:0000313" key="10">
    <source>
        <dbReference type="EMBL" id="ELQ64254.1"/>
    </source>
</evidence>
<feature type="transmembrane region" description="Helical" evidence="8">
    <location>
        <begin position="473"/>
        <end position="496"/>
    </location>
</feature>
<evidence type="ECO:0000256" key="6">
    <source>
        <dbReference type="ARBA" id="ARBA00023136"/>
    </source>
</evidence>
<dbReference type="PANTHER" id="PTHR23501:SF193">
    <property type="entry name" value="MULTIDRUG TRANSPORTER, PUTATIVE (AFU_ORTHOLOGUE AFUA_8G00940)-RELATED"/>
    <property type="match status" value="1"/>
</dbReference>
<organism>
    <name type="scientific">Pyricularia oryzae (strain P131)</name>
    <name type="common">Rice blast fungus</name>
    <name type="synonym">Magnaporthe oryzae</name>
    <dbReference type="NCBI Taxonomy" id="1143193"/>
    <lineage>
        <taxon>Eukaryota</taxon>
        <taxon>Fungi</taxon>
        <taxon>Dikarya</taxon>
        <taxon>Ascomycota</taxon>
        <taxon>Pezizomycotina</taxon>
        <taxon>Sordariomycetes</taxon>
        <taxon>Sordariomycetidae</taxon>
        <taxon>Magnaporthales</taxon>
        <taxon>Pyriculariaceae</taxon>
        <taxon>Pyricularia</taxon>
    </lineage>
</organism>
<evidence type="ECO:0000256" key="3">
    <source>
        <dbReference type="ARBA" id="ARBA00022448"/>
    </source>
</evidence>
<feature type="transmembrane region" description="Helical" evidence="8">
    <location>
        <begin position="327"/>
        <end position="346"/>
    </location>
</feature>
<accession>L7J8S1</accession>
<feature type="transmembrane region" description="Helical" evidence="8">
    <location>
        <begin position="358"/>
        <end position="378"/>
    </location>
</feature>
<feature type="transmembrane region" description="Helical" evidence="8">
    <location>
        <begin position="508"/>
        <end position="528"/>
    </location>
</feature>
<comment type="similarity">
    <text evidence="2">Belongs to the major facilitator superfamily. TCR/Tet family.</text>
</comment>
<evidence type="ECO:0000259" key="9">
    <source>
        <dbReference type="PROSITE" id="PS50850"/>
    </source>
</evidence>
<reference evidence="10" key="1">
    <citation type="journal article" date="2012" name="PLoS Genet.">
        <title>Comparative analysis of the genomes of two field isolates of the rice blast fungus Magnaporthe oryzae.</title>
        <authorList>
            <person name="Xue M."/>
            <person name="Yang J."/>
            <person name="Li Z."/>
            <person name="Hu S."/>
            <person name="Yao N."/>
            <person name="Dean R.A."/>
            <person name="Zhao W."/>
            <person name="Shen M."/>
            <person name="Zhang H."/>
            <person name="Li C."/>
            <person name="Liu L."/>
            <person name="Cao L."/>
            <person name="Xu X."/>
            <person name="Xing Y."/>
            <person name="Hsiang T."/>
            <person name="Zhang Z."/>
            <person name="Xu J.R."/>
            <person name="Peng Y.L."/>
        </authorList>
    </citation>
    <scope>NUCLEOTIDE SEQUENCE [LARGE SCALE GENOMIC DNA]</scope>
    <source>
        <strain evidence="10">P131</strain>
    </source>
</reference>
<keyword evidence="3" id="KW-0813">Transport</keyword>
<feature type="transmembrane region" description="Helical" evidence="8">
    <location>
        <begin position="213"/>
        <end position="238"/>
    </location>
</feature>
<feature type="transmembrane region" description="Helical" evidence="8">
    <location>
        <begin position="579"/>
        <end position="598"/>
    </location>
</feature>
<feature type="transmembrane region" description="Helical" evidence="8">
    <location>
        <begin position="413"/>
        <end position="434"/>
    </location>
</feature>
<evidence type="ECO:0000256" key="5">
    <source>
        <dbReference type="ARBA" id="ARBA00022989"/>
    </source>
</evidence>
<evidence type="ECO:0000256" key="8">
    <source>
        <dbReference type="SAM" id="Phobius"/>
    </source>
</evidence>
<dbReference type="CDD" id="cd17502">
    <property type="entry name" value="MFS_Azr1_MDR_like"/>
    <property type="match status" value="1"/>
</dbReference>
<feature type="transmembrane region" description="Helical" evidence="8">
    <location>
        <begin position="439"/>
        <end position="461"/>
    </location>
</feature>
<dbReference type="PROSITE" id="PS50850">
    <property type="entry name" value="MFS"/>
    <property type="match status" value="1"/>
</dbReference>
<dbReference type="GO" id="GO:0022857">
    <property type="term" value="F:transmembrane transporter activity"/>
    <property type="evidence" value="ECO:0007669"/>
    <property type="project" value="InterPro"/>
</dbReference>
<dbReference type="InterPro" id="IPR020846">
    <property type="entry name" value="MFS_dom"/>
</dbReference>
<dbReference type="Gene3D" id="1.20.1250.20">
    <property type="entry name" value="MFS general substrate transporter like domains"/>
    <property type="match status" value="2"/>
</dbReference>
<protein>
    <submittedName>
        <fullName evidence="10">Efflux pump</fullName>
    </submittedName>
</protein>
<name>L7J8S1_PYRO1</name>
<dbReference type="FunFam" id="1.20.1250.20:FF:000196">
    <property type="entry name" value="MFS toxin efflux pump (AflT)"/>
    <property type="match status" value="1"/>
</dbReference>
<dbReference type="Pfam" id="PF07690">
    <property type="entry name" value="MFS_1"/>
    <property type="match status" value="1"/>
</dbReference>
<dbReference type="InterPro" id="IPR011701">
    <property type="entry name" value="MFS"/>
</dbReference>
<dbReference type="EMBL" id="JH795815">
    <property type="protein sequence ID" value="ELQ64254.1"/>
    <property type="molecule type" value="Genomic_DNA"/>
</dbReference>
<keyword evidence="4 8" id="KW-0812">Transmembrane</keyword>
<dbReference type="GO" id="GO:0005886">
    <property type="term" value="C:plasma membrane"/>
    <property type="evidence" value="ECO:0007669"/>
    <property type="project" value="TreeGrafter"/>
</dbReference>
<feature type="transmembrane region" description="Helical" evidence="8">
    <location>
        <begin position="284"/>
        <end position="307"/>
    </location>
</feature>
<dbReference type="AlphaFoldDB" id="L7J8S1"/>
<feature type="region of interest" description="Disordered" evidence="7">
    <location>
        <begin position="1"/>
        <end position="61"/>
    </location>
</feature>
<proteinExistence type="inferred from homology"/>
<evidence type="ECO:0000256" key="2">
    <source>
        <dbReference type="ARBA" id="ARBA00007520"/>
    </source>
</evidence>
<feature type="domain" description="Major facilitator superfamily (MFS) profile" evidence="9">
    <location>
        <begin position="123"/>
        <end position="602"/>
    </location>
</feature>
<keyword evidence="6 8" id="KW-0472">Membrane</keyword>
<feature type="transmembrane region" description="Helical" evidence="8">
    <location>
        <begin position="187"/>
        <end position="207"/>
    </location>
</feature>
<feature type="transmembrane region" description="Helical" evidence="8">
    <location>
        <begin position="245"/>
        <end position="264"/>
    </location>
</feature>
<dbReference type="PANTHER" id="PTHR23501">
    <property type="entry name" value="MAJOR FACILITATOR SUPERFAMILY"/>
    <property type="match status" value="1"/>
</dbReference>
<evidence type="ECO:0000256" key="7">
    <source>
        <dbReference type="SAM" id="MobiDB-lite"/>
    </source>
</evidence>
<feature type="compositionally biased region" description="Low complexity" evidence="7">
    <location>
        <begin position="44"/>
        <end position="61"/>
    </location>
</feature>
<dbReference type="SUPFAM" id="SSF103473">
    <property type="entry name" value="MFS general substrate transporter"/>
    <property type="match status" value="1"/>
</dbReference>